<evidence type="ECO:0000256" key="1">
    <source>
        <dbReference type="SAM" id="MobiDB-lite"/>
    </source>
</evidence>
<evidence type="ECO:0000313" key="2">
    <source>
        <dbReference type="EMBL" id="GKT14260.1"/>
    </source>
</evidence>
<dbReference type="EMBL" id="BQXS01011575">
    <property type="protein sequence ID" value="GKT14260.1"/>
    <property type="molecule type" value="Genomic_DNA"/>
</dbReference>
<feature type="region of interest" description="Disordered" evidence="1">
    <location>
        <begin position="184"/>
        <end position="229"/>
    </location>
</feature>
<keyword evidence="3" id="KW-1185">Reference proteome</keyword>
<name>A0ABQ5JV52_9EUKA</name>
<sequence>MLATPSISMRGYSAHISRENVTGDTRSVIPVLDFSLIKPTCPLPEPPTLELLHILDACKAATSSGKFKVALHFLRRLIAEWSDFVSPEPLSASTAVSCLLLQSDILFEAEEQEAALSVAQAAFDLASQAFTATEPEYFASVELLAFLEHVVIGDIAHSAKLFRSSWCGRRRVCLFGALGASSDTALSGEGSLDDADKDAGIDNDFGSEPRAMSAPQTPRRPPSAGGITASGITSTYIQRVRTPAPFKPSDEIVSEIDISMKKALIQTKKTLGEGELEGPFPPIPTLPISAYPSSITMSGSQYLAGTGASKRSMTSKNMAIAMKMSAMIAKAASADKKGGAKPKPNKAKKGEEEKAPPPPPIWVYTGDERFKGTSFGVPNREAISLGLYSGPAGVDSIVKKKRQPKKAKKAGSEPCIDIEKQKHEDRVISMLNPAAWCSLHNFGIMRILTAHLASEESQAIATGVSALEISNSVLSQKLPLSDPIIGQTNRNCEVASALCIRQVRSEELPVLEELIKRTYSALKPKKGKKKGKKKKK</sequence>
<proteinExistence type="predicted"/>
<gene>
    <name evidence="2" type="ORF">ADUPG1_010453</name>
</gene>
<organism evidence="2 3">
    <name type="scientific">Aduncisulcus paluster</name>
    <dbReference type="NCBI Taxonomy" id="2918883"/>
    <lineage>
        <taxon>Eukaryota</taxon>
        <taxon>Metamonada</taxon>
        <taxon>Carpediemonas-like organisms</taxon>
        <taxon>Aduncisulcus</taxon>
    </lineage>
</organism>
<evidence type="ECO:0008006" key="4">
    <source>
        <dbReference type="Google" id="ProtNLM"/>
    </source>
</evidence>
<dbReference type="Proteomes" id="UP001057375">
    <property type="component" value="Unassembled WGS sequence"/>
</dbReference>
<protein>
    <recommendedName>
        <fullName evidence="4">Tetratricopeptide repeat (TPR)-like superfamily protein</fullName>
    </recommendedName>
</protein>
<reference evidence="2" key="1">
    <citation type="submission" date="2022-03" db="EMBL/GenBank/DDBJ databases">
        <title>Draft genome sequence of Aduncisulcus paluster, a free-living microaerophilic Fornicata.</title>
        <authorList>
            <person name="Yuyama I."/>
            <person name="Kume K."/>
            <person name="Tamura T."/>
            <person name="Inagaki Y."/>
            <person name="Hashimoto T."/>
        </authorList>
    </citation>
    <scope>NUCLEOTIDE SEQUENCE</scope>
    <source>
        <strain evidence="2">NY0171</strain>
    </source>
</reference>
<evidence type="ECO:0000313" key="3">
    <source>
        <dbReference type="Proteomes" id="UP001057375"/>
    </source>
</evidence>
<accession>A0ABQ5JV52</accession>
<comment type="caution">
    <text evidence="2">The sequence shown here is derived from an EMBL/GenBank/DDBJ whole genome shotgun (WGS) entry which is preliminary data.</text>
</comment>
<feature type="region of interest" description="Disordered" evidence="1">
    <location>
        <begin position="332"/>
        <end position="361"/>
    </location>
</feature>